<dbReference type="Proteomes" id="UP001066276">
    <property type="component" value="Chromosome 7"/>
</dbReference>
<feature type="compositionally biased region" description="Gly residues" evidence="1">
    <location>
        <begin position="54"/>
        <end position="68"/>
    </location>
</feature>
<dbReference type="EMBL" id="JANPWB010000011">
    <property type="protein sequence ID" value="KAJ1130155.1"/>
    <property type="molecule type" value="Genomic_DNA"/>
</dbReference>
<evidence type="ECO:0000313" key="2">
    <source>
        <dbReference type="EMBL" id="KAJ1130155.1"/>
    </source>
</evidence>
<comment type="caution">
    <text evidence="2">The sequence shown here is derived from an EMBL/GenBank/DDBJ whole genome shotgun (WGS) entry which is preliminary data.</text>
</comment>
<dbReference type="AlphaFoldDB" id="A0AAV7PPZ7"/>
<proteinExistence type="predicted"/>
<keyword evidence="3" id="KW-1185">Reference proteome</keyword>
<accession>A0AAV7PPZ7</accession>
<reference evidence="2" key="1">
    <citation type="journal article" date="2022" name="bioRxiv">
        <title>Sequencing and chromosome-scale assembly of the giantPleurodeles waltlgenome.</title>
        <authorList>
            <person name="Brown T."/>
            <person name="Elewa A."/>
            <person name="Iarovenko S."/>
            <person name="Subramanian E."/>
            <person name="Araus A.J."/>
            <person name="Petzold A."/>
            <person name="Susuki M."/>
            <person name="Suzuki K.-i.T."/>
            <person name="Hayashi T."/>
            <person name="Toyoda A."/>
            <person name="Oliveira C."/>
            <person name="Osipova E."/>
            <person name="Leigh N.D."/>
            <person name="Simon A."/>
            <person name="Yun M.H."/>
        </authorList>
    </citation>
    <scope>NUCLEOTIDE SEQUENCE</scope>
    <source>
        <strain evidence="2">20211129_DDA</strain>
        <tissue evidence="2">Liver</tissue>
    </source>
</reference>
<sequence>MPGLTVTLRPGSSNAGPKEEEKVASGEREEIMEKEESGFERVQACESAEEEETAGGGTKSAVAPGGGARNPATLLEKRGKTRSVFQ</sequence>
<evidence type="ECO:0000256" key="1">
    <source>
        <dbReference type="SAM" id="MobiDB-lite"/>
    </source>
</evidence>
<feature type="compositionally biased region" description="Basic and acidic residues" evidence="1">
    <location>
        <begin position="17"/>
        <end position="39"/>
    </location>
</feature>
<evidence type="ECO:0000313" key="3">
    <source>
        <dbReference type="Proteomes" id="UP001066276"/>
    </source>
</evidence>
<feature type="region of interest" description="Disordered" evidence="1">
    <location>
        <begin position="1"/>
        <end position="86"/>
    </location>
</feature>
<gene>
    <name evidence="2" type="ORF">NDU88_008511</name>
</gene>
<protein>
    <submittedName>
        <fullName evidence="2">Uncharacterized protein</fullName>
    </submittedName>
</protein>
<name>A0AAV7PPZ7_PLEWA</name>
<organism evidence="2 3">
    <name type="scientific">Pleurodeles waltl</name>
    <name type="common">Iberian ribbed newt</name>
    <dbReference type="NCBI Taxonomy" id="8319"/>
    <lineage>
        <taxon>Eukaryota</taxon>
        <taxon>Metazoa</taxon>
        <taxon>Chordata</taxon>
        <taxon>Craniata</taxon>
        <taxon>Vertebrata</taxon>
        <taxon>Euteleostomi</taxon>
        <taxon>Amphibia</taxon>
        <taxon>Batrachia</taxon>
        <taxon>Caudata</taxon>
        <taxon>Salamandroidea</taxon>
        <taxon>Salamandridae</taxon>
        <taxon>Pleurodelinae</taxon>
        <taxon>Pleurodeles</taxon>
    </lineage>
</organism>